<organism evidence="2 3">
    <name type="scientific">Rubrimonas cliftonensis</name>
    <dbReference type="NCBI Taxonomy" id="89524"/>
    <lineage>
        <taxon>Bacteria</taxon>
        <taxon>Pseudomonadati</taxon>
        <taxon>Pseudomonadota</taxon>
        <taxon>Alphaproteobacteria</taxon>
        <taxon>Rhodobacterales</taxon>
        <taxon>Paracoccaceae</taxon>
        <taxon>Rubrimonas</taxon>
    </lineage>
</organism>
<protein>
    <submittedName>
        <fullName evidence="2">Uncharacterized protein</fullName>
    </submittedName>
</protein>
<accession>A0A1H4FMS5</accession>
<dbReference type="OrthoDB" id="5148398at2"/>
<proteinExistence type="predicted"/>
<keyword evidence="3" id="KW-1185">Reference proteome</keyword>
<dbReference type="Proteomes" id="UP000198703">
    <property type="component" value="Unassembled WGS sequence"/>
</dbReference>
<evidence type="ECO:0000313" key="3">
    <source>
        <dbReference type="Proteomes" id="UP000198703"/>
    </source>
</evidence>
<sequence length="74" mass="8686">MMNVKEMRTETLRKLVDETEATLEELSAELERREEAEQHQEIDRLDEHFRNAELSLTAIRDFIAQALSDLRGRG</sequence>
<dbReference type="STRING" id="89524.SAMN05444370_12510"/>
<reference evidence="2 3" key="1">
    <citation type="submission" date="2016-10" db="EMBL/GenBank/DDBJ databases">
        <authorList>
            <person name="de Groot N.N."/>
        </authorList>
    </citation>
    <scope>NUCLEOTIDE SEQUENCE [LARGE SCALE GENOMIC DNA]</scope>
    <source>
        <strain evidence="2 3">DSM 15345</strain>
    </source>
</reference>
<dbReference type="RefSeq" id="WP_093256119.1">
    <property type="nucleotide sequence ID" value="NZ_FNQM01000025.1"/>
</dbReference>
<gene>
    <name evidence="2" type="ORF">SAMN05444370_12510</name>
</gene>
<dbReference type="AlphaFoldDB" id="A0A1H4FMS5"/>
<evidence type="ECO:0000313" key="2">
    <source>
        <dbReference type="EMBL" id="SEA98367.1"/>
    </source>
</evidence>
<name>A0A1H4FMS5_9RHOB</name>
<dbReference type="EMBL" id="FNQM01000025">
    <property type="protein sequence ID" value="SEA98367.1"/>
    <property type="molecule type" value="Genomic_DNA"/>
</dbReference>
<feature type="coiled-coil region" evidence="1">
    <location>
        <begin position="9"/>
        <end position="43"/>
    </location>
</feature>
<keyword evidence="1" id="KW-0175">Coiled coil</keyword>
<evidence type="ECO:0000256" key="1">
    <source>
        <dbReference type="SAM" id="Coils"/>
    </source>
</evidence>